<evidence type="ECO:0000256" key="9">
    <source>
        <dbReference type="ARBA" id="ARBA00022840"/>
    </source>
</evidence>
<evidence type="ECO:0000259" key="17">
    <source>
        <dbReference type="Pfam" id="PF13614"/>
    </source>
</evidence>
<evidence type="ECO:0000256" key="14">
    <source>
        <dbReference type="SAM" id="Coils"/>
    </source>
</evidence>
<dbReference type="InterPro" id="IPR027417">
    <property type="entry name" value="P-loop_NTPase"/>
</dbReference>
<reference evidence="19 20" key="1">
    <citation type="submission" date="2020-10" db="EMBL/GenBank/DDBJ databases">
        <authorList>
            <person name="Peeters C."/>
        </authorList>
    </citation>
    <scope>NUCLEOTIDE SEQUENCE [LARGE SCALE GENOMIC DNA]</scope>
    <source>
        <strain evidence="19 20">LMG 28140</strain>
    </source>
</reference>
<dbReference type="NCBIfam" id="TIGR01007">
    <property type="entry name" value="eps_fam"/>
    <property type="match status" value="1"/>
</dbReference>
<evidence type="ECO:0000313" key="19">
    <source>
        <dbReference type="EMBL" id="CAD6524764.1"/>
    </source>
</evidence>
<evidence type="ECO:0000256" key="13">
    <source>
        <dbReference type="ARBA" id="ARBA00053015"/>
    </source>
</evidence>
<keyword evidence="12" id="KW-0829">Tyrosine-protein kinase</keyword>
<gene>
    <name evidence="19" type="ORF">LMG28140_01680</name>
</gene>
<dbReference type="NCBIfam" id="TIGR01005">
    <property type="entry name" value="eps_transp_fam"/>
    <property type="match status" value="1"/>
</dbReference>
<dbReference type="Pfam" id="PF23607">
    <property type="entry name" value="WZC_N"/>
    <property type="match status" value="1"/>
</dbReference>
<keyword evidence="5 19" id="KW-0808">Transferase</keyword>
<feature type="domain" description="Tyrosine-protein kinase G-rich" evidence="18">
    <location>
        <begin position="390"/>
        <end position="469"/>
    </location>
</feature>
<comment type="caution">
    <text evidence="19">The sequence shown here is derived from an EMBL/GenBank/DDBJ whole genome shotgun (WGS) entry which is preliminary data.</text>
</comment>
<dbReference type="InterPro" id="IPR032807">
    <property type="entry name" value="GNVR"/>
</dbReference>
<name>A0ABN7HKY6_9BURK</name>
<comment type="catalytic activity">
    <reaction evidence="13">
        <text>L-tyrosyl-[protein] + ATP = O-phospho-L-tyrosyl-[protein] + ADP + H(+)</text>
        <dbReference type="Rhea" id="RHEA:10596"/>
        <dbReference type="Rhea" id="RHEA-COMP:10136"/>
        <dbReference type="Rhea" id="RHEA-COMP:20101"/>
        <dbReference type="ChEBI" id="CHEBI:15378"/>
        <dbReference type="ChEBI" id="CHEBI:30616"/>
        <dbReference type="ChEBI" id="CHEBI:46858"/>
        <dbReference type="ChEBI" id="CHEBI:61978"/>
        <dbReference type="ChEBI" id="CHEBI:456216"/>
    </reaction>
</comment>
<keyword evidence="9" id="KW-0067">ATP-binding</keyword>
<feature type="coiled-coil region" evidence="14">
    <location>
        <begin position="291"/>
        <end position="355"/>
    </location>
</feature>
<evidence type="ECO:0000259" key="16">
    <source>
        <dbReference type="Pfam" id="PF02706"/>
    </source>
</evidence>
<keyword evidence="10 15" id="KW-1133">Transmembrane helix</keyword>
<feature type="domain" description="Polysaccharide chain length determinant N-terminal" evidence="16">
    <location>
        <begin position="17"/>
        <end position="109"/>
    </location>
</feature>
<feature type="domain" description="AAA" evidence="17">
    <location>
        <begin position="555"/>
        <end position="675"/>
    </location>
</feature>
<dbReference type="InterPro" id="IPR005702">
    <property type="entry name" value="Wzc-like_C"/>
</dbReference>
<keyword evidence="4" id="KW-0997">Cell inner membrane</keyword>
<feature type="transmembrane region" description="Helical" evidence="15">
    <location>
        <begin position="30"/>
        <end position="49"/>
    </location>
</feature>
<comment type="subcellular location">
    <subcellularLocation>
        <location evidence="1">Cell inner membrane</location>
        <topology evidence="1">Multi-pass membrane protein</topology>
    </subcellularLocation>
</comment>
<evidence type="ECO:0000256" key="2">
    <source>
        <dbReference type="ARBA" id="ARBA00008883"/>
    </source>
</evidence>
<keyword evidence="8 19" id="KW-0418">Kinase</keyword>
<evidence type="ECO:0000256" key="11">
    <source>
        <dbReference type="ARBA" id="ARBA00023136"/>
    </source>
</evidence>
<dbReference type="PANTHER" id="PTHR32309:SF32">
    <property type="entry name" value="TYROSINE-PROTEIN KINASE ETK-RELATED"/>
    <property type="match status" value="1"/>
</dbReference>
<keyword evidence="14" id="KW-0175">Coiled coil</keyword>
<evidence type="ECO:0000256" key="8">
    <source>
        <dbReference type="ARBA" id="ARBA00022777"/>
    </source>
</evidence>
<evidence type="ECO:0000259" key="18">
    <source>
        <dbReference type="Pfam" id="PF13807"/>
    </source>
</evidence>
<keyword evidence="7" id="KW-0547">Nucleotide-binding</keyword>
<dbReference type="EMBL" id="CAJHCP010000003">
    <property type="protein sequence ID" value="CAD6524764.1"/>
    <property type="molecule type" value="Genomic_DNA"/>
</dbReference>
<sequence length="750" mass="81174">MKRTPQTIASYASDGYELRSIVATLINRRVMILSTALVFVLLGTAYAFFSAPIYQAGILIRVEDSNEPASATSKDVLRNASPTFDVKSSAEGEMQILGSKLIVSRAVDALKLYITATPRYFPIIGSWIARHSDILRRPGLYGMAGFAWGGESIKVANFEVPERAEGRSYRLIAQAGGRYQLTGPGLQRPVIGRVGVSERFLTNDGFVTLLVEQMIGESDVAFDLTRHSRQITIDDLRKTLRISESGVKSNVLGATLQGTDPVRLSATINQIGNEYVRQNADRKAVIAEKTLTFLQAQLPAMKAQVQDAEEKYNAYRNTHVLIDPSEEGRQLLRQSADAAAQIVELKRRREELASRFSYPHPSVVASDQQIASTEQYLDDVNARMKALPLTEQGALRLQRDLQVSTELYSAMLNNIEQLQIIRAGKVGSVLLIDSADVPELPVKPIKSLVLLVSALVGLALGSAVALARDLMFRGVTDPQELEAVTGLSVFATIPQSQRQVEMTKKAPAGSRVGLLLAALYPEDPAVEGLRMLRSALQFAMSGARNNVILLAGPLPGIGKSFTSANLAAVLAAGGKRVLLVDGDLRRGQLNEYFSLARTEGLKEALDGSAALDAVIQKDVLPNLDFIETGEYPSDPAELLLRSGVSEVIQEVARRYDIVLLDAPAILVVSDTGTMAPAAGLIFLMARFGETRMKEIVESSKRLAQTGARVNGLLLNGFKGPGGSYGDAKVYGGQAYVAHRYEATGKRSGTT</sequence>
<comment type="similarity">
    <text evidence="2">Belongs to the etk/wzc family.</text>
</comment>
<dbReference type="InterPro" id="IPR050445">
    <property type="entry name" value="Bact_polysacc_biosynth/exp"/>
</dbReference>
<evidence type="ECO:0000256" key="4">
    <source>
        <dbReference type="ARBA" id="ARBA00022519"/>
    </source>
</evidence>
<dbReference type="GO" id="GO:0016301">
    <property type="term" value="F:kinase activity"/>
    <property type="evidence" value="ECO:0007669"/>
    <property type="project" value="UniProtKB-KW"/>
</dbReference>
<dbReference type="Gene3D" id="3.40.50.300">
    <property type="entry name" value="P-loop containing nucleotide triphosphate hydrolases"/>
    <property type="match status" value="1"/>
</dbReference>
<dbReference type="InterPro" id="IPR003856">
    <property type="entry name" value="LPS_length_determ_N"/>
</dbReference>
<evidence type="ECO:0000256" key="15">
    <source>
        <dbReference type="SAM" id="Phobius"/>
    </source>
</evidence>
<dbReference type="Pfam" id="PF13807">
    <property type="entry name" value="GNVR"/>
    <property type="match status" value="1"/>
</dbReference>
<evidence type="ECO:0000256" key="6">
    <source>
        <dbReference type="ARBA" id="ARBA00022692"/>
    </source>
</evidence>
<dbReference type="PANTHER" id="PTHR32309">
    <property type="entry name" value="TYROSINE-PROTEIN KINASE"/>
    <property type="match status" value="1"/>
</dbReference>
<evidence type="ECO:0000256" key="5">
    <source>
        <dbReference type="ARBA" id="ARBA00022679"/>
    </source>
</evidence>
<dbReference type="RefSeq" id="WP_201641793.1">
    <property type="nucleotide sequence ID" value="NZ_CAJHCP010000003.1"/>
</dbReference>
<dbReference type="Pfam" id="PF13614">
    <property type="entry name" value="AAA_31"/>
    <property type="match status" value="1"/>
</dbReference>
<keyword evidence="6 15" id="KW-0812">Transmembrane</keyword>
<protein>
    <submittedName>
        <fullName evidence="19">Tyrosine-protein kinase in cps region</fullName>
        <ecNumber evidence="19">2.7.10.-</ecNumber>
    </submittedName>
</protein>
<dbReference type="InterPro" id="IPR005700">
    <property type="entry name" value="EPS_ExoP-like"/>
</dbReference>
<dbReference type="SUPFAM" id="SSF52540">
    <property type="entry name" value="P-loop containing nucleoside triphosphate hydrolases"/>
    <property type="match status" value="1"/>
</dbReference>
<dbReference type="CDD" id="cd05387">
    <property type="entry name" value="BY-kinase"/>
    <property type="match status" value="1"/>
</dbReference>
<proteinExistence type="inferred from homology"/>
<dbReference type="Pfam" id="PF02706">
    <property type="entry name" value="Wzz"/>
    <property type="match status" value="1"/>
</dbReference>
<keyword evidence="20" id="KW-1185">Reference proteome</keyword>
<evidence type="ECO:0000256" key="7">
    <source>
        <dbReference type="ARBA" id="ARBA00022741"/>
    </source>
</evidence>
<evidence type="ECO:0000256" key="3">
    <source>
        <dbReference type="ARBA" id="ARBA00022475"/>
    </source>
</evidence>
<keyword evidence="11 15" id="KW-0472">Membrane</keyword>
<evidence type="ECO:0000256" key="10">
    <source>
        <dbReference type="ARBA" id="ARBA00022989"/>
    </source>
</evidence>
<accession>A0ABN7HKY6</accession>
<dbReference type="Proteomes" id="UP000598032">
    <property type="component" value="Unassembled WGS sequence"/>
</dbReference>
<evidence type="ECO:0000256" key="1">
    <source>
        <dbReference type="ARBA" id="ARBA00004429"/>
    </source>
</evidence>
<organism evidence="19 20">
    <name type="scientific">Paraburkholderia metrosideri</name>
    <dbReference type="NCBI Taxonomy" id="580937"/>
    <lineage>
        <taxon>Bacteria</taxon>
        <taxon>Pseudomonadati</taxon>
        <taxon>Pseudomonadota</taxon>
        <taxon>Betaproteobacteria</taxon>
        <taxon>Burkholderiales</taxon>
        <taxon>Burkholderiaceae</taxon>
        <taxon>Paraburkholderia</taxon>
    </lineage>
</organism>
<evidence type="ECO:0000313" key="20">
    <source>
        <dbReference type="Proteomes" id="UP000598032"/>
    </source>
</evidence>
<keyword evidence="3" id="KW-1003">Cell membrane</keyword>
<dbReference type="InterPro" id="IPR025669">
    <property type="entry name" value="AAA_dom"/>
</dbReference>
<dbReference type="EC" id="2.7.10.-" evidence="19"/>
<evidence type="ECO:0000256" key="12">
    <source>
        <dbReference type="ARBA" id="ARBA00023137"/>
    </source>
</evidence>